<feature type="transmembrane region" description="Helical" evidence="1">
    <location>
        <begin position="711"/>
        <end position="733"/>
    </location>
</feature>
<dbReference type="EMBL" id="QNRE01000003">
    <property type="protein sequence ID" value="RBO92417.1"/>
    <property type="molecule type" value="Genomic_DNA"/>
</dbReference>
<dbReference type="InterPro" id="IPR038766">
    <property type="entry name" value="Membrane_comp_ABC_pdt"/>
</dbReference>
<comment type="caution">
    <text evidence="2">The sequence shown here is derived from an EMBL/GenBank/DDBJ whole genome shotgun (WGS) entry which is preliminary data.</text>
</comment>
<dbReference type="STRING" id="1210090.GCA_001613185_03548"/>
<keyword evidence="1" id="KW-1133">Transmembrane helix</keyword>
<organism evidence="2 3">
    <name type="scientific">Nocardia puris</name>
    <dbReference type="NCBI Taxonomy" id="208602"/>
    <lineage>
        <taxon>Bacteria</taxon>
        <taxon>Bacillati</taxon>
        <taxon>Actinomycetota</taxon>
        <taxon>Actinomycetes</taxon>
        <taxon>Mycobacteriales</taxon>
        <taxon>Nocardiaceae</taxon>
        <taxon>Nocardia</taxon>
    </lineage>
</organism>
<dbReference type="OrthoDB" id="3924384at2"/>
<protein>
    <submittedName>
        <fullName evidence="2">Putative ABC transport system permease protein</fullName>
    </submittedName>
</protein>
<evidence type="ECO:0000256" key="1">
    <source>
        <dbReference type="SAM" id="Phobius"/>
    </source>
</evidence>
<feature type="transmembrane region" description="Helical" evidence="1">
    <location>
        <begin position="759"/>
        <end position="784"/>
    </location>
</feature>
<name>A0A366DQQ2_9NOCA</name>
<feature type="transmembrane region" description="Helical" evidence="1">
    <location>
        <begin position="396"/>
        <end position="420"/>
    </location>
</feature>
<dbReference type="PANTHER" id="PTHR30287">
    <property type="entry name" value="MEMBRANE COMPONENT OF PREDICTED ABC SUPERFAMILY METABOLITE UPTAKE TRANSPORTER"/>
    <property type="match status" value="1"/>
</dbReference>
<evidence type="ECO:0000313" key="3">
    <source>
        <dbReference type="Proteomes" id="UP000252586"/>
    </source>
</evidence>
<dbReference type="RefSeq" id="WP_067510037.1">
    <property type="nucleotide sequence ID" value="NZ_QNRE01000003.1"/>
</dbReference>
<feature type="transmembrane region" description="Helical" evidence="1">
    <location>
        <begin position="344"/>
        <end position="364"/>
    </location>
</feature>
<feature type="transmembrane region" description="Helical" evidence="1">
    <location>
        <begin position="476"/>
        <end position="499"/>
    </location>
</feature>
<sequence length="836" mass="85782">MNRASAVALVARALARGWWRRPIRLIATVCGGVGGVLLAVAVLTISVPVLQSVRLAPLEAIDPEVVAVSAKAPVGLSAELATDITLATGAQSARILMASTNIRGDTDYAPARVLGVDTGLPSMLESDARSEAFAPLLPGQVYVPRRWADEHGIAAGDSVEIVTPTGARPWRVADVLGDEATGGGPAVIMGIGDLSAAFDRGSAVDILLLRGDAEVADRAREIAGGAALVGPPDEIFAPYSRVFRTPLLLVWMFLLVGLLTGAVVTFLTWRLALADARPVLARLRLIGVRTSDLVLGSGLVMIPMLLCSYALGAALGLATGRGLDSIGAQIANFTQQALDSRTGIAIPLAGGFATAVVMFGFAWLSGILGLRQVTAIDAVTGRDQTAVHATGVGWPLAAGAVCFAVGALVVASAGSVASPVWSSVTSAAGVPLLVVAIVVLSVVLPVVAGTAIRRLGSGATTLFVGRQLEVYWRRNAALAITFAIALVTSIAVSGASGSIRGDLEASMVRWTQADVFVQAAPIGQNLADETLPPALADEIRALPGVEGVYAFSMSLMVLGEDRYQVSSLSGDIGQASDARILEGPADVLDHLSGSDVVASSNFARTRSVGVGDTVELPIADGTRTGRVVAIVDDSTSDGGLVYVSADLYRDITGKGAYSFAVLVADGAEAQVAAGLESLLAQRYPRAAVLDRDAYRASVSSTLGRLMSSFGVLAWVMFGVAAVVGVTTLASNIFERRRGLVLTALSGDPRPGERLLGAEAAVIAGLAWVIAVPAGLLVTVAMLGVQSLMSGLAPRIDLPLGMIGVSLPVTLAAVACALWIARRSVANSSPAEVIADE</sequence>
<dbReference type="Proteomes" id="UP000252586">
    <property type="component" value="Unassembled WGS sequence"/>
</dbReference>
<feature type="transmembrane region" description="Helical" evidence="1">
    <location>
        <begin position="432"/>
        <end position="456"/>
    </location>
</feature>
<keyword evidence="3" id="KW-1185">Reference proteome</keyword>
<keyword evidence="1" id="KW-0472">Membrane</keyword>
<accession>A0A366DQQ2</accession>
<feature type="transmembrane region" description="Helical" evidence="1">
    <location>
        <begin position="248"/>
        <end position="273"/>
    </location>
</feature>
<dbReference type="AlphaFoldDB" id="A0A366DQQ2"/>
<gene>
    <name evidence="2" type="ORF">DFR74_10360</name>
</gene>
<proteinExistence type="predicted"/>
<keyword evidence="1" id="KW-0812">Transmembrane</keyword>
<reference evidence="2 3" key="1">
    <citation type="submission" date="2018-06" db="EMBL/GenBank/DDBJ databases">
        <title>Genomic Encyclopedia of Type Strains, Phase IV (KMG-IV): sequencing the most valuable type-strain genomes for metagenomic binning, comparative biology and taxonomic classification.</title>
        <authorList>
            <person name="Goeker M."/>
        </authorList>
    </citation>
    <scope>NUCLEOTIDE SEQUENCE [LARGE SCALE GENOMIC DNA]</scope>
    <source>
        <strain evidence="2 3">DSM 44599</strain>
    </source>
</reference>
<feature type="transmembrane region" description="Helical" evidence="1">
    <location>
        <begin position="293"/>
        <end position="318"/>
    </location>
</feature>
<dbReference type="GO" id="GO:0005886">
    <property type="term" value="C:plasma membrane"/>
    <property type="evidence" value="ECO:0007669"/>
    <property type="project" value="TreeGrafter"/>
</dbReference>
<evidence type="ECO:0000313" key="2">
    <source>
        <dbReference type="EMBL" id="RBO92417.1"/>
    </source>
</evidence>
<feature type="transmembrane region" description="Helical" evidence="1">
    <location>
        <begin position="25"/>
        <end position="50"/>
    </location>
</feature>
<dbReference type="PANTHER" id="PTHR30287:SF2">
    <property type="entry name" value="BLL1001 PROTEIN"/>
    <property type="match status" value="1"/>
</dbReference>
<feature type="transmembrane region" description="Helical" evidence="1">
    <location>
        <begin position="796"/>
        <end position="820"/>
    </location>
</feature>